<reference evidence="2" key="1">
    <citation type="journal article" date="2016" name="Nat. Genet.">
        <title>The genome sequences of Arachis duranensis and Arachis ipaensis, the diploid ancestors of cultivated peanut.</title>
        <authorList>
            <person name="Bertioli D.J."/>
            <person name="Cannon S.B."/>
            <person name="Froenicke L."/>
            <person name="Huang G."/>
            <person name="Farmer A.D."/>
            <person name="Cannon E.K."/>
            <person name="Liu X."/>
            <person name="Gao D."/>
            <person name="Clevenger J."/>
            <person name="Dash S."/>
            <person name="Ren L."/>
            <person name="Moretzsohn M.C."/>
            <person name="Shirasawa K."/>
            <person name="Huang W."/>
            <person name="Vidigal B."/>
            <person name="Abernathy B."/>
            <person name="Chu Y."/>
            <person name="Niederhuth C.E."/>
            <person name="Umale P."/>
            <person name="Araujo A.C."/>
            <person name="Kozik A."/>
            <person name="Kim K.D."/>
            <person name="Burow M.D."/>
            <person name="Varshney R.K."/>
            <person name="Wang X."/>
            <person name="Zhang X."/>
            <person name="Barkley N."/>
            <person name="Guimaraes P.M."/>
            <person name="Isobe S."/>
            <person name="Guo B."/>
            <person name="Liao B."/>
            <person name="Stalker H.T."/>
            <person name="Schmitz R.J."/>
            <person name="Scheffler B.E."/>
            <person name="Leal-Bertioli S.C."/>
            <person name="Xun X."/>
            <person name="Jackson S.A."/>
            <person name="Michelmore R."/>
            <person name="Ozias-Akins P."/>
        </authorList>
    </citation>
    <scope>NUCLEOTIDE SEQUENCE [LARGE SCALE GENOMIC DNA]</scope>
    <source>
        <strain evidence="2">cv. V14167</strain>
    </source>
</reference>
<proteinExistence type="predicted"/>
<reference evidence="3" key="2">
    <citation type="submission" date="2025-08" db="UniProtKB">
        <authorList>
            <consortium name="RefSeq"/>
        </authorList>
    </citation>
    <scope>IDENTIFICATION</scope>
    <source>
        <tissue evidence="3">Whole plant</tissue>
    </source>
</reference>
<accession>A0A6P4CDJ6</accession>
<dbReference type="PANTHER" id="PTHR11439:SF470">
    <property type="entry name" value="CYSTEINE-RICH RLK (RECEPTOR-LIKE PROTEIN KINASE) 8"/>
    <property type="match status" value="1"/>
</dbReference>
<dbReference type="CDD" id="cd09272">
    <property type="entry name" value="RNase_HI_RT_Ty1"/>
    <property type="match status" value="1"/>
</dbReference>
<gene>
    <name evidence="3" type="primary">LOC107474521</name>
</gene>
<dbReference type="SUPFAM" id="SSF56672">
    <property type="entry name" value="DNA/RNA polymerases"/>
    <property type="match status" value="1"/>
</dbReference>
<dbReference type="InterPro" id="IPR013103">
    <property type="entry name" value="RVT_2"/>
</dbReference>
<dbReference type="InterPro" id="IPR043502">
    <property type="entry name" value="DNA/RNA_pol_sf"/>
</dbReference>
<dbReference type="PANTHER" id="PTHR11439">
    <property type="entry name" value="GAG-POL-RELATED RETROTRANSPOSON"/>
    <property type="match status" value="1"/>
</dbReference>
<protein>
    <submittedName>
        <fullName evidence="3">Uncharacterized mitochondrial protein AtMg00810-like</fullName>
    </submittedName>
</protein>
<dbReference type="KEGG" id="adu:107474521"/>
<sequence>MDEELQAMEDTNNWSLVPLPAGKHTIGCRWVYKVKCKADGFVDRYKARLGAKGYTQQAGIDFNDKFSPVAKLTTVRVLLSLAAINKWSLLQIDAFRQWFCKFSSALLNHHFKQSRRDYSLFTYGSGDQIVYLLVYVDDIILASTSKDMLYNLQKLLESLFKLKILGDLKYFLGLELARLDEGILLSQRKYTLSILEDTNFAESKLTSLPMEPNLRLSSSDGELLKDPASYRRLIGRLMYLTILRPNITYTVSTLSQFLSQPHSAHLHALHHLLRYIRGTIGQGLLFSANSEKRLMAYVDANWADCPDTRQSVTGFCVFIGDSLVAWRSKKQATVSRSSTESEYRAMAVATAELTWLKGLLFDFQIDILSSMLFCDSQSAIHIASNPTFMRELSTYKWTATLCSKRWLRSLLGSFMFGRNIN</sequence>
<dbReference type="GeneID" id="107474521"/>
<dbReference type="Pfam" id="PF07727">
    <property type="entry name" value="RVT_2"/>
    <property type="match status" value="2"/>
</dbReference>
<feature type="domain" description="Reverse transcriptase Ty1/copia-type" evidence="1">
    <location>
        <begin position="12"/>
        <end position="93"/>
    </location>
</feature>
<dbReference type="Proteomes" id="UP000515211">
    <property type="component" value="Chromosome 1"/>
</dbReference>
<dbReference type="AlphaFoldDB" id="A0A6P4CDJ6"/>
<name>A0A6P4CDJ6_ARADU</name>
<evidence type="ECO:0000313" key="2">
    <source>
        <dbReference type="Proteomes" id="UP000515211"/>
    </source>
</evidence>
<dbReference type="OrthoDB" id="1738684at2759"/>
<feature type="domain" description="Reverse transcriptase Ty1/copia-type" evidence="1">
    <location>
        <begin position="94"/>
        <end position="211"/>
    </location>
</feature>
<keyword evidence="2" id="KW-1185">Reference proteome</keyword>
<organism evidence="2 3">
    <name type="scientific">Arachis duranensis</name>
    <name type="common">Wild peanut</name>
    <dbReference type="NCBI Taxonomy" id="130453"/>
    <lineage>
        <taxon>Eukaryota</taxon>
        <taxon>Viridiplantae</taxon>
        <taxon>Streptophyta</taxon>
        <taxon>Embryophyta</taxon>
        <taxon>Tracheophyta</taxon>
        <taxon>Spermatophyta</taxon>
        <taxon>Magnoliopsida</taxon>
        <taxon>eudicotyledons</taxon>
        <taxon>Gunneridae</taxon>
        <taxon>Pentapetalae</taxon>
        <taxon>rosids</taxon>
        <taxon>fabids</taxon>
        <taxon>Fabales</taxon>
        <taxon>Fabaceae</taxon>
        <taxon>Papilionoideae</taxon>
        <taxon>50 kb inversion clade</taxon>
        <taxon>dalbergioids sensu lato</taxon>
        <taxon>Dalbergieae</taxon>
        <taxon>Pterocarpus clade</taxon>
        <taxon>Arachis</taxon>
    </lineage>
</organism>
<dbReference type="RefSeq" id="XP_015949634.1">
    <property type="nucleotide sequence ID" value="XM_016094148.1"/>
</dbReference>
<evidence type="ECO:0000313" key="3">
    <source>
        <dbReference type="RefSeq" id="XP_015949634.1"/>
    </source>
</evidence>
<evidence type="ECO:0000259" key="1">
    <source>
        <dbReference type="Pfam" id="PF07727"/>
    </source>
</evidence>